<feature type="domain" description="Cell morphogenesis central region" evidence="1">
    <location>
        <begin position="22"/>
        <end position="85"/>
    </location>
</feature>
<evidence type="ECO:0000259" key="1">
    <source>
        <dbReference type="Pfam" id="PF14228"/>
    </source>
</evidence>
<proteinExistence type="predicted"/>
<reference evidence="2 3" key="1">
    <citation type="journal article" date="2019" name="Genome Biol. Evol.">
        <title>The Rhododendron genome and chromosomal organization provide insight into shared whole-genome duplications across the heath family (Ericaceae).</title>
        <authorList>
            <person name="Soza V.L."/>
            <person name="Lindsley D."/>
            <person name="Waalkes A."/>
            <person name="Ramage E."/>
            <person name="Patwardhan R.P."/>
            <person name="Burton J.N."/>
            <person name="Adey A."/>
            <person name="Kumar A."/>
            <person name="Qiu R."/>
            <person name="Shendure J."/>
            <person name="Hall B."/>
        </authorList>
    </citation>
    <scope>NUCLEOTIDE SEQUENCE [LARGE SCALE GENOMIC DNA]</scope>
    <source>
        <strain evidence="2">RSF 1966-606</strain>
    </source>
</reference>
<dbReference type="EMBL" id="QEFC01003471">
    <property type="protein sequence ID" value="KAE9447950.1"/>
    <property type="molecule type" value="Genomic_DNA"/>
</dbReference>
<dbReference type="AlphaFoldDB" id="A0A6A4KQX0"/>
<dbReference type="GO" id="GO:0005938">
    <property type="term" value="C:cell cortex"/>
    <property type="evidence" value="ECO:0007669"/>
    <property type="project" value="TreeGrafter"/>
</dbReference>
<dbReference type="PANTHER" id="PTHR12295">
    <property type="entry name" value="FURRY-RELATED"/>
    <property type="match status" value="1"/>
</dbReference>
<gene>
    <name evidence="2" type="ORF">C3L33_20169</name>
</gene>
<sequence>MLETLSLHEWAEDGFEGYQAAVKWRHGDQFPEKIEKISSTIASKPRNINPVLDFLITKGIEGCDLNASTDISGAFATYLSVAKRAMTGGLIDFATIWKTWKKKKKTLIRIILITMIWTVSKLLKTQRYLDIMQKVEDALAKKGSDMSSSSS</sequence>
<dbReference type="GO" id="GO:0000902">
    <property type="term" value="P:cell morphogenesis"/>
    <property type="evidence" value="ECO:0007669"/>
    <property type="project" value="InterPro"/>
</dbReference>
<dbReference type="InterPro" id="IPR039867">
    <property type="entry name" value="Furry/Tao3/Mor2"/>
</dbReference>
<dbReference type="OrthoDB" id="10589189at2759"/>
<dbReference type="Pfam" id="PF14228">
    <property type="entry name" value="MOR2-PAG1_mid"/>
    <property type="match status" value="1"/>
</dbReference>
<name>A0A6A4KQX0_9ERIC</name>
<dbReference type="GO" id="GO:0030427">
    <property type="term" value="C:site of polarized growth"/>
    <property type="evidence" value="ECO:0007669"/>
    <property type="project" value="TreeGrafter"/>
</dbReference>
<feature type="non-terminal residue" evidence="2">
    <location>
        <position position="1"/>
    </location>
</feature>
<evidence type="ECO:0000313" key="2">
    <source>
        <dbReference type="EMBL" id="KAE9447950.1"/>
    </source>
</evidence>
<dbReference type="InterPro" id="IPR029473">
    <property type="entry name" value="MOR2-PAG1_mid"/>
</dbReference>
<accession>A0A6A4KQX0</accession>
<comment type="caution">
    <text evidence="2">The sequence shown here is derived from an EMBL/GenBank/DDBJ whole genome shotgun (WGS) entry which is preliminary data.</text>
</comment>
<dbReference type="PANTHER" id="PTHR12295:SF30">
    <property type="entry name" value="PROTEIN FURRY"/>
    <property type="match status" value="1"/>
</dbReference>
<protein>
    <recommendedName>
        <fullName evidence="1">Cell morphogenesis central region domain-containing protein</fullName>
    </recommendedName>
</protein>
<organism evidence="2 3">
    <name type="scientific">Rhododendron williamsianum</name>
    <dbReference type="NCBI Taxonomy" id="262921"/>
    <lineage>
        <taxon>Eukaryota</taxon>
        <taxon>Viridiplantae</taxon>
        <taxon>Streptophyta</taxon>
        <taxon>Embryophyta</taxon>
        <taxon>Tracheophyta</taxon>
        <taxon>Spermatophyta</taxon>
        <taxon>Magnoliopsida</taxon>
        <taxon>eudicotyledons</taxon>
        <taxon>Gunneridae</taxon>
        <taxon>Pentapetalae</taxon>
        <taxon>asterids</taxon>
        <taxon>Ericales</taxon>
        <taxon>Ericaceae</taxon>
        <taxon>Ericoideae</taxon>
        <taxon>Rhodoreae</taxon>
        <taxon>Rhododendron</taxon>
    </lineage>
</organism>
<evidence type="ECO:0000313" key="3">
    <source>
        <dbReference type="Proteomes" id="UP000428333"/>
    </source>
</evidence>
<keyword evidence="3" id="KW-1185">Reference proteome</keyword>
<dbReference type="Proteomes" id="UP000428333">
    <property type="component" value="Linkage Group LG12"/>
</dbReference>